<gene>
    <name evidence="4" type="ORF">ISP19_04340</name>
</gene>
<reference evidence="4" key="1">
    <citation type="submission" date="2020-10" db="EMBL/GenBank/DDBJ databases">
        <title>Phylogeny of dyella-like bacteria.</title>
        <authorList>
            <person name="Fu J."/>
        </authorList>
    </citation>
    <scope>NUCLEOTIDE SEQUENCE</scope>
    <source>
        <strain evidence="4">DHOC52</strain>
    </source>
</reference>
<evidence type="ECO:0000256" key="1">
    <source>
        <dbReference type="ARBA" id="ARBA00022679"/>
    </source>
</evidence>
<dbReference type="CDD" id="cd03809">
    <property type="entry name" value="GT4_MtfB-like"/>
    <property type="match status" value="2"/>
</dbReference>
<dbReference type="Pfam" id="PF00534">
    <property type="entry name" value="Glycos_transf_1"/>
    <property type="match status" value="3"/>
</dbReference>
<accession>A0ABS2K2Q5</accession>
<evidence type="ECO:0000259" key="3">
    <source>
        <dbReference type="Pfam" id="PF13439"/>
    </source>
</evidence>
<feature type="domain" description="Glycosyl transferase family 1" evidence="2">
    <location>
        <begin position="225"/>
        <end position="382"/>
    </location>
</feature>
<keyword evidence="5" id="KW-1185">Reference proteome</keyword>
<dbReference type="InterPro" id="IPR028098">
    <property type="entry name" value="Glyco_trans_4-like_N"/>
</dbReference>
<dbReference type="Gene3D" id="3.40.50.2000">
    <property type="entry name" value="Glycogen Phosphorylase B"/>
    <property type="match status" value="4"/>
</dbReference>
<evidence type="ECO:0000313" key="4">
    <source>
        <dbReference type="EMBL" id="MBM7124598.1"/>
    </source>
</evidence>
<organism evidence="4 5">
    <name type="scientific">Dyella flava</name>
    <dbReference type="NCBI Taxonomy" id="1920170"/>
    <lineage>
        <taxon>Bacteria</taxon>
        <taxon>Pseudomonadati</taxon>
        <taxon>Pseudomonadota</taxon>
        <taxon>Gammaproteobacteria</taxon>
        <taxon>Lysobacterales</taxon>
        <taxon>Rhodanobacteraceae</taxon>
        <taxon>Dyella</taxon>
    </lineage>
</organism>
<dbReference type="InterPro" id="IPR001296">
    <property type="entry name" value="Glyco_trans_1"/>
</dbReference>
<dbReference type="PANTHER" id="PTHR46401:SF2">
    <property type="entry name" value="GLYCOSYLTRANSFERASE WBBK-RELATED"/>
    <property type="match status" value="1"/>
</dbReference>
<proteinExistence type="predicted"/>
<dbReference type="RefSeq" id="WP_204680129.1">
    <property type="nucleotide sequence ID" value="NZ_BSNR01000003.1"/>
</dbReference>
<feature type="domain" description="Glycosyl transferase family 1" evidence="2">
    <location>
        <begin position="1057"/>
        <end position="1196"/>
    </location>
</feature>
<dbReference type="CDD" id="cd03801">
    <property type="entry name" value="GT4_PimA-like"/>
    <property type="match status" value="1"/>
</dbReference>
<dbReference type="EMBL" id="JADIKE010000028">
    <property type="protein sequence ID" value="MBM7124598.1"/>
    <property type="molecule type" value="Genomic_DNA"/>
</dbReference>
<feature type="domain" description="Glycosyl transferase family 1" evidence="2">
    <location>
        <begin position="610"/>
        <end position="785"/>
    </location>
</feature>
<feature type="domain" description="Glycosyltransferase subfamily 4-like N-terminal" evidence="3">
    <location>
        <begin position="18"/>
        <end position="201"/>
    </location>
</feature>
<evidence type="ECO:0000259" key="2">
    <source>
        <dbReference type="Pfam" id="PF00534"/>
    </source>
</evidence>
<evidence type="ECO:0000313" key="5">
    <source>
        <dbReference type="Proteomes" id="UP001430149"/>
    </source>
</evidence>
<protein>
    <submittedName>
        <fullName evidence="4">Glycosyltransferase</fullName>
    </submittedName>
</protein>
<dbReference type="Proteomes" id="UP001430149">
    <property type="component" value="Unassembled WGS sequence"/>
</dbReference>
<dbReference type="Pfam" id="PF13439">
    <property type="entry name" value="Glyco_transf_4"/>
    <property type="match status" value="1"/>
</dbReference>
<sequence>MKIALDLQGAQSNSRHRGIGRYTLSMAKAFAKVASAHELWLVLNGRHVDSTVELVEQFHGLIPRSRIVVRELPQDIAGCIPDNQIRARIAEAVQADLFADMNADCIWHSSMFEGWGDDSIAALGAGEDDERHVATLYDLIPLLHPDRYLHDPKYQHWYYRRLGLLKRCGLLLAISESSRSEVIERLDLEPSRVAVVHAAADEAFKPMPASGLDWERWRGDYGIRPGFLLYAGGYDAHKNVDALIAAYAELPVVTRQKHVLVLAGRCDPLVERQLRIYSRRAGLSEGAVLFTGGVEDAELAKLYSSCELFVAPSLHEGFGLPALEAMACGAAVIGSNTASLPEVIGRADALFNPRSISAMVEKMQHVLSDAAMRKQLREYGRLRAGQFAWSDSARRALEAIENHLPGKATTTLRGNRPRLIYVSPLPPERSGIADYSARLLRELATHYDIDVVADQLEVRDPWVRANFPIRSLEWLKSPVNADLRILYHVGNSPLHAGMFEALRERPGVVVLHDFFLGAVRNWMAHQARDDRLFKQDLYRSHGYPALLRDLHYGRGAAINTYPVSLEVIDAAQGVIVHSHHAVDLARRRYGPVAASKFMVAPFSRAVTHGDRDSSRRALGIGADDYVVCSFGMLAPTKMNHRLLDAWLQSSLAEDLRCHLIFVGENHGGDYGRELLAVMHAAKCRRRLHITGFVDANRYTDYLAACDVAVQLRTDSRGETSAAIFDVMAQGIPLIVNAHGSSAELSRDVTLQIDDAFADDDLVVALQCLHQDESLRMTLGKAGQEWVRERHHPAKAASRYKDAIELLARRSAGANSNKLLADLQRYEAASTENARLLADARDLVVLNRHRPYRPRMFVDVTATSSSTLHTGIERVVRGVLSQLLRDENLPWRVEPVKLVDGRYVFAHAYALHLIDHPDVGLLEAEVRPDAGDLLLGLDWVADKLPANASLLAAWRARGVRIVFTVYDLLPVLRPQWFPAEIAPMHARWLACIGRYADALIGISKSVVNDLHQWFELHPPQRKESLALGYFYPGSDLMATRPSAGLPADANELLGRLRDRPVFLMVGTVEPRKGHAMVLDAFERLWTEGSAACLVIVGRLGWMSDALAARLRALAARESRLVWLENASDEYLEALYGVVRALIASSEAEGFGLPLLEAAHRGVPVIARDIPVFREVASAFAQYFDGNSVDDLADVIRACSAGAKKETLSVGEAGLSWQVTTARLGQMLLDPDHAQWLTLWKSGQDS</sequence>
<comment type="caution">
    <text evidence="4">The sequence shown here is derived from an EMBL/GenBank/DDBJ whole genome shotgun (WGS) entry which is preliminary data.</text>
</comment>
<dbReference type="SUPFAM" id="SSF53756">
    <property type="entry name" value="UDP-Glycosyltransferase/glycogen phosphorylase"/>
    <property type="match status" value="3"/>
</dbReference>
<keyword evidence="1" id="KW-0808">Transferase</keyword>
<name>A0ABS2K2Q5_9GAMM</name>
<dbReference type="PANTHER" id="PTHR46401">
    <property type="entry name" value="GLYCOSYLTRANSFERASE WBBK-RELATED"/>
    <property type="match status" value="1"/>
</dbReference>